<reference evidence="3" key="2">
    <citation type="journal article" date="2018" name="Plant J.">
        <title>The Sorghum bicolor reference genome: improved assembly, gene annotations, a transcriptome atlas, and signatures of genome organization.</title>
        <authorList>
            <person name="McCormick R.F."/>
            <person name="Truong S.K."/>
            <person name="Sreedasyam A."/>
            <person name="Jenkins J."/>
            <person name="Shu S."/>
            <person name="Sims D."/>
            <person name="Kennedy M."/>
            <person name="Amirebrahimi M."/>
            <person name="Weers B.D."/>
            <person name="McKinley B."/>
            <person name="Mattison A."/>
            <person name="Morishige D.T."/>
            <person name="Grimwood J."/>
            <person name="Schmutz J."/>
            <person name="Mullet J.E."/>
        </authorList>
    </citation>
    <scope>NUCLEOTIDE SEQUENCE [LARGE SCALE GENOMIC DNA]</scope>
    <source>
        <strain evidence="3">cv. BTx623</strain>
    </source>
</reference>
<name>A0A1Z5RF56_SORBI</name>
<organism evidence="2 3">
    <name type="scientific">Sorghum bicolor</name>
    <name type="common">Sorghum</name>
    <name type="synonym">Sorghum vulgare</name>
    <dbReference type="NCBI Taxonomy" id="4558"/>
    <lineage>
        <taxon>Eukaryota</taxon>
        <taxon>Viridiplantae</taxon>
        <taxon>Streptophyta</taxon>
        <taxon>Embryophyta</taxon>
        <taxon>Tracheophyta</taxon>
        <taxon>Spermatophyta</taxon>
        <taxon>Magnoliopsida</taxon>
        <taxon>Liliopsida</taxon>
        <taxon>Poales</taxon>
        <taxon>Poaceae</taxon>
        <taxon>PACMAD clade</taxon>
        <taxon>Panicoideae</taxon>
        <taxon>Andropogonodae</taxon>
        <taxon>Andropogoneae</taxon>
        <taxon>Sorghinae</taxon>
        <taxon>Sorghum</taxon>
    </lineage>
</organism>
<dbReference type="AlphaFoldDB" id="A0A1Z5RF56"/>
<proteinExistence type="predicted"/>
<dbReference type="Gramene" id="OQU82209">
    <property type="protein sequence ID" value="OQU82209"/>
    <property type="gene ID" value="SORBI_3006G192332"/>
</dbReference>
<keyword evidence="3" id="KW-1185">Reference proteome</keyword>
<evidence type="ECO:0000313" key="3">
    <source>
        <dbReference type="Proteomes" id="UP000000768"/>
    </source>
</evidence>
<sequence length="81" mass="9006">MHNFTFSQWSTHLTHESMNPHPLDHIPGYAAGKHSQPRSMRSAGRRIRAIFESWTRRTPTLDAAAAAPLRGLPSPTPAAHL</sequence>
<protein>
    <submittedName>
        <fullName evidence="2">Uncharacterized protein</fullName>
    </submittedName>
</protein>
<feature type="region of interest" description="Disordered" evidence="1">
    <location>
        <begin position="17"/>
        <end position="43"/>
    </location>
</feature>
<dbReference type="InParanoid" id="A0A1Z5RF56"/>
<dbReference type="EMBL" id="CM000765">
    <property type="protein sequence ID" value="OQU82209.1"/>
    <property type="molecule type" value="Genomic_DNA"/>
</dbReference>
<reference evidence="2 3" key="1">
    <citation type="journal article" date="2009" name="Nature">
        <title>The Sorghum bicolor genome and the diversification of grasses.</title>
        <authorList>
            <person name="Paterson A.H."/>
            <person name="Bowers J.E."/>
            <person name="Bruggmann R."/>
            <person name="Dubchak I."/>
            <person name="Grimwood J."/>
            <person name="Gundlach H."/>
            <person name="Haberer G."/>
            <person name="Hellsten U."/>
            <person name="Mitros T."/>
            <person name="Poliakov A."/>
            <person name="Schmutz J."/>
            <person name="Spannagl M."/>
            <person name="Tang H."/>
            <person name="Wang X."/>
            <person name="Wicker T."/>
            <person name="Bharti A.K."/>
            <person name="Chapman J."/>
            <person name="Feltus F.A."/>
            <person name="Gowik U."/>
            <person name="Grigoriev I.V."/>
            <person name="Lyons E."/>
            <person name="Maher C.A."/>
            <person name="Martis M."/>
            <person name="Narechania A."/>
            <person name="Otillar R.P."/>
            <person name="Penning B.W."/>
            <person name="Salamov A.A."/>
            <person name="Wang Y."/>
            <person name="Zhang L."/>
            <person name="Carpita N.C."/>
            <person name="Freeling M."/>
            <person name="Gingle A.R."/>
            <person name="Hash C.T."/>
            <person name="Keller B."/>
            <person name="Klein P."/>
            <person name="Kresovich S."/>
            <person name="McCann M.C."/>
            <person name="Ming R."/>
            <person name="Peterson D.G."/>
            <person name="Mehboob-ur-Rahman"/>
            <person name="Ware D."/>
            <person name="Westhoff P."/>
            <person name="Mayer K.F."/>
            <person name="Messing J."/>
            <person name="Rokhsar D.S."/>
        </authorList>
    </citation>
    <scope>NUCLEOTIDE SEQUENCE [LARGE SCALE GENOMIC DNA]</scope>
    <source>
        <strain evidence="3">cv. BTx623</strain>
    </source>
</reference>
<accession>A0A1Z5RF56</accession>
<evidence type="ECO:0000256" key="1">
    <source>
        <dbReference type="SAM" id="MobiDB-lite"/>
    </source>
</evidence>
<evidence type="ECO:0000313" key="2">
    <source>
        <dbReference type="EMBL" id="OQU82209.1"/>
    </source>
</evidence>
<dbReference type="Proteomes" id="UP000000768">
    <property type="component" value="Chromosome 6"/>
</dbReference>
<gene>
    <name evidence="2" type="ORF">SORBI_3006G192332</name>
</gene>